<evidence type="ECO:0000256" key="9">
    <source>
        <dbReference type="SAM" id="Phobius"/>
    </source>
</evidence>
<dbReference type="InterPro" id="IPR007272">
    <property type="entry name" value="Sulf_transp_TsuA/YedE"/>
</dbReference>
<accession>A0A5N5U5J0</accession>
<feature type="region of interest" description="Disordered" evidence="8">
    <location>
        <begin position="33"/>
        <end position="64"/>
    </location>
</feature>
<evidence type="ECO:0000256" key="5">
    <source>
        <dbReference type="ARBA" id="ARBA00022692"/>
    </source>
</evidence>
<dbReference type="EMBL" id="QKKZ01000003">
    <property type="protein sequence ID" value="KAB7513815.1"/>
    <property type="molecule type" value="Genomic_DNA"/>
</dbReference>
<evidence type="ECO:0000313" key="13">
    <source>
        <dbReference type="Proteomes" id="UP000326207"/>
    </source>
</evidence>
<dbReference type="GO" id="GO:0005886">
    <property type="term" value="C:plasma membrane"/>
    <property type="evidence" value="ECO:0007669"/>
    <property type="project" value="UniProtKB-SubCell"/>
</dbReference>
<evidence type="ECO:0000256" key="2">
    <source>
        <dbReference type="ARBA" id="ARBA00022448"/>
    </source>
</evidence>
<feature type="transmembrane region" description="Helical" evidence="9">
    <location>
        <begin position="133"/>
        <end position="152"/>
    </location>
</feature>
<feature type="compositionally biased region" description="Polar residues" evidence="8">
    <location>
        <begin position="55"/>
        <end position="64"/>
    </location>
</feature>
<evidence type="ECO:0000256" key="8">
    <source>
        <dbReference type="SAM" id="MobiDB-lite"/>
    </source>
</evidence>
<comment type="subcellular location">
    <subcellularLocation>
        <location evidence="1">Cell inner membrane</location>
        <topology evidence="1">Multi-pass membrane protein</topology>
    </subcellularLocation>
</comment>
<dbReference type="AlphaFoldDB" id="A0A5N5U5J0"/>
<protein>
    <submittedName>
        <fullName evidence="10">YeeE/YedE family protein</fullName>
    </submittedName>
</protein>
<keyword evidence="4" id="KW-0997">Cell inner membrane</keyword>
<feature type="compositionally biased region" description="Basic residues" evidence="8">
    <location>
        <begin position="33"/>
        <end position="45"/>
    </location>
</feature>
<dbReference type="Pfam" id="PF04143">
    <property type="entry name" value="Sulf_transp"/>
    <property type="match status" value="1"/>
</dbReference>
<keyword evidence="2" id="KW-0813">Transport</keyword>
<evidence type="ECO:0000256" key="6">
    <source>
        <dbReference type="ARBA" id="ARBA00022989"/>
    </source>
</evidence>
<accession>A0A5N5U6S3</accession>
<evidence type="ECO:0000256" key="3">
    <source>
        <dbReference type="ARBA" id="ARBA00022475"/>
    </source>
</evidence>
<dbReference type="EMBL" id="QMDY01000003">
    <property type="protein sequence ID" value="KAB7518933.1"/>
    <property type="molecule type" value="Genomic_DNA"/>
</dbReference>
<dbReference type="PANTHER" id="PTHR30574:SF1">
    <property type="entry name" value="SULPHUR TRANSPORT DOMAIN-CONTAINING PROTEIN"/>
    <property type="match status" value="1"/>
</dbReference>
<name>A0A5N5U5J0_9EURY</name>
<accession>A0A5N5UNL0</accession>
<dbReference type="Proteomes" id="UP000326865">
    <property type="component" value="Unassembled WGS sequence"/>
</dbReference>
<keyword evidence="15" id="KW-1185">Reference proteome</keyword>
<dbReference type="Proteomes" id="UP000326302">
    <property type="component" value="Unassembled WGS sequence"/>
</dbReference>
<evidence type="ECO:0000313" key="11">
    <source>
        <dbReference type="EMBL" id="KAB7514217.1"/>
    </source>
</evidence>
<keyword evidence="6 9" id="KW-1133">Transmembrane helix</keyword>
<keyword evidence="3" id="KW-1003">Cell membrane</keyword>
<evidence type="ECO:0000313" key="12">
    <source>
        <dbReference type="EMBL" id="KAB7518933.1"/>
    </source>
</evidence>
<sequence>MTVLTSPRSAVWSTGFRCSAWIKRSSSTACSRTCRHAPRTTRRSSRPTSDRRPQAPQTRSRWNSARTTARRVSEMLFPNGWLPYLVGGVLIGLGTAIIYLTTAIPAGASTFLESTLSYASDRPRFQKYRGSRDWRVVFSVAIVLGAAAYAFTFGDGPWTTDVQPWRLAAGGLLVGVGTRLGKGCTSGHGVCGIGSGSRTSLVGVATFVAVAIGTAQLVAALGVSP</sequence>
<evidence type="ECO:0000256" key="7">
    <source>
        <dbReference type="ARBA" id="ARBA00023136"/>
    </source>
</evidence>
<keyword evidence="7 9" id="KW-0472">Membrane</keyword>
<proteinExistence type="predicted"/>
<dbReference type="EMBL" id="QJOW01000004">
    <property type="protein sequence ID" value="KAB7514217.1"/>
    <property type="molecule type" value="Genomic_DNA"/>
</dbReference>
<dbReference type="Proteomes" id="UP000326207">
    <property type="component" value="Unassembled WGS sequence"/>
</dbReference>
<evidence type="ECO:0000313" key="14">
    <source>
        <dbReference type="Proteomes" id="UP000326302"/>
    </source>
</evidence>
<dbReference type="PANTHER" id="PTHR30574">
    <property type="entry name" value="INNER MEMBRANE PROTEIN YEDE"/>
    <property type="match status" value="1"/>
</dbReference>
<evidence type="ECO:0000313" key="15">
    <source>
        <dbReference type="Proteomes" id="UP000326865"/>
    </source>
</evidence>
<evidence type="ECO:0000256" key="4">
    <source>
        <dbReference type="ARBA" id="ARBA00022519"/>
    </source>
</evidence>
<keyword evidence="5 9" id="KW-0812">Transmembrane</keyword>
<evidence type="ECO:0000313" key="10">
    <source>
        <dbReference type="EMBL" id="KAB7513815.1"/>
    </source>
</evidence>
<feature type="transmembrane region" description="Helical" evidence="9">
    <location>
        <begin position="81"/>
        <end position="112"/>
    </location>
</feature>
<organism evidence="10 15">
    <name type="scientific">Halosegnis rubeus</name>
    <dbReference type="NCBI Taxonomy" id="2212850"/>
    <lineage>
        <taxon>Archaea</taxon>
        <taxon>Methanobacteriati</taxon>
        <taxon>Methanobacteriota</taxon>
        <taxon>Stenosarchaea group</taxon>
        <taxon>Halobacteria</taxon>
        <taxon>Halobacteriales</taxon>
        <taxon>Natronomonadaceae</taxon>
        <taxon>Halosegnis</taxon>
    </lineage>
</organism>
<reference evidence="13 14" key="1">
    <citation type="submission" date="2019-10" db="EMBL/GenBank/DDBJ databases">
        <title>Unraveling microbial dark matter from salterns through culturing: the case of the genus Halosegnis.</title>
        <authorList>
            <person name="Duran-Viseras A."/>
            <person name="Andrei A.-S."/>
            <person name="Vera-Gargallo B."/>
            <person name="Ghai R."/>
            <person name="Sanchez-Porro C."/>
            <person name="Ventosa A."/>
        </authorList>
    </citation>
    <scope>NUCLEOTIDE SEQUENCE [LARGE SCALE GENOMIC DNA]</scope>
    <source>
        <strain evidence="11 14">F17-44</strain>
        <strain evidence="10 15">F18-79</strain>
        <strain evidence="12 13">F19-13</strain>
    </source>
</reference>
<evidence type="ECO:0000256" key="1">
    <source>
        <dbReference type="ARBA" id="ARBA00004429"/>
    </source>
</evidence>
<gene>
    <name evidence="10" type="ORF">DM867_08375</name>
    <name evidence="11" type="ORF">DMP03_10030</name>
    <name evidence="12" type="ORF">DP108_07230</name>
</gene>
<feature type="transmembrane region" description="Helical" evidence="9">
    <location>
        <begin position="201"/>
        <end position="223"/>
    </location>
</feature>
<comment type="caution">
    <text evidence="10">The sequence shown here is derived from an EMBL/GenBank/DDBJ whole genome shotgun (WGS) entry which is preliminary data.</text>
</comment>